<dbReference type="PANTHER" id="PTHR43701:SF12">
    <property type="entry name" value="MEMBRANE TRANSPORTER PROTEIN YTNM-RELATED"/>
    <property type="match status" value="1"/>
</dbReference>
<sequence length="309" mass="32014">MLIIFAGAFAQLVDGGIGMGFGVTSTTILLLSMGPAQASAVVHAAEVGTTLASGLSHWRFGNVNWRVVLTLGVPGAIGAATGATLLSHIATDSAKPITAIILALVGVNLLWRFSRGVIARHNTPKPYRTPFLIFLGIFGGLIDATGGGGWGPITTSTLMSLGKEEPRRVVGTVNTAEFLVASAATMGFTLGLWQELQTNAVAVLCLLLGGVLTAPLSAWLIHHMNPIILGGFVGTALISLNIPHSWPYAVVAGVILTWRGVRRSRKAHVVMSTEVPCDESDDFPAAGASTSTQTRAMLGAVNGISSGVK</sequence>
<dbReference type="EMBL" id="UARK01000011">
    <property type="protein sequence ID" value="SPW28655.1"/>
    <property type="molecule type" value="Genomic_DNA"/>
</dbReference>
<feature type="transmembrane region" description="Helical" evidence="6">
    <location>
        <begin position="227"/>
        <end position="256"/>
    </location>
</feature>
<reference evidence="7 8" key="1">
    <citation type="submission" date="2018-06" db="EMBL/GenBank/DDBJ databases">
        <authorList>
            <consortium name="Pathogen Informatics"/>
            <person name="Doyle S."/>
        </authorList>
    </citation>
    <scope>NUCLEOTIDE SEQUENCE [LARGE SCALE GENOMIC DNA]</scope>
    <source>
        <strain evidence="7 8">NCTC10254</strain>
    </source>
</reference>
<feature type="transmembrane region" description="Helical" evidence="6">
    <location>
        <begin position="173"/>
        <end position="193"/>
    </location>
</feature>
<gene>
    <name evidence="7" type="primary">CysZ</name>
    <name evidence="7" type="ORF">NCTC10254_01601</name>
</gene>
<evidence type="ECO:0000256" key="4">
    <source>
        <dbReference type="ARBA" id="ARBA00022989"/>
    </source>
</evidence>
<keyword evidence="5 6" id="KW-0472">Membrane</keyword>
<proteinExistence type="inferred from homology"/>
<feature type="transmembrane region" description="Helical" evidence="6">
    <location>
        <begin position="200"/>
        <end position="221"/>
    </location>
</feature>
<dbReference type="InterPro" id="IPR002781">
    <property type="entry name" value="TM_pro_TauE-like"/>
</dbReference>
<comment type="caution">
    <text evidence="7">The sequence shown here is derived from an EMBL/GenBank/DDBJ whole genome shotgun (WGS) entry which is preliminary data.</text>
</comment>
<accession>A0A6H9XU42</accession>
<comment type="subcellular location">
    <subcellularLocation>
        <location evidence="6">Cell membrane</location>
        <topology evidence="6">Multi-pass membrane protein</topology>
    </subcellularLocation>
    <subcellularLocation>
        <location evidence="1">Membrane</location>
        <topology evidence="1">Multi-pass membrane protein</topology>
    </subcellularLocation>
</comment>
<dbReference type="GeneID" id="84573551"/>
<keyword evidence="3 6" id="KW-0812">Transmembrane</keyword>
<feature type="transmembrane region" description="Helical" evidence="6">
    <location>
        <begin position="67"/>
        <end position="87"/>
    </location>
</feature>
<organism evidence="7 8">
    <name type="scientific">Corynebacterium matruchotii</name>
    <dbReference type="NCBI Taxonomy" id="43768"/>
    <lineage>
        <taxon>Bacteria</taxon>
        <taxon>Bacillati</taxon>
        <taxon>Actinomycetota</taxon>
        <taxon>Actinomycetes</taxon>
        <taxon>Mycobacteriales</taxon>
        <taxon>Corynebacteriaceae</taxon>
        <taxon>Corynebacterium</taxon>
    </lineage>
</organism>
<dbReference type="Pfam" id="PF01925">
    <property type="entry name" value="TauE"/>
    <property type="match status" value="1"/>
</dbReference>
<evidence type="ECO:0000256" key="1">
    <source>
        <dbReference type="ARBA" id="ARBA00004141"/>
    </source>
</evidence>
<keyword evidence="4 6" id="KW-1133">Transmembrane helix</keyword>
<dbReference type="Proteomes" id="UP000249886">
    <property type="component" value="Unassembled WGS sequence"/>
</dbReference>
<comment type="similarity">
    <text evidence="2 6">Belongs to the 4-toluene sulfonate uptake permease (TSUP) (TC 2.A.102) family.</text>
</comment>
<evidence type="ECO:0000313" key="7">
    <source>
        <dbReference type="EMBL" id="SPW28655.1"/>
    </source>
</evidence>
<evidence type="ECO:0000313" key="8">
    <source>
        <dbReference type="Proteomes" id="UP000249886"/>
    </source>
</evidence>
<dbReference type="RefSeq" id="WP_005525438.1">
    <property type="nucleotide sequence ID" value="NZ_CAUOLB010000004.1"/>
</dbReference>
<feature type="transmembrane region" description="Helical" evidence="6">
    <location>
        <begin position="93"/>
        <end position="111"/>
    </location>
</feature>
<name>A0A6H9XU42_9CORY</name>
<dbReference type="InterPro" id="IPR051598">
    <property type="entry name" value="TSUP/Inactive_protease-like"/>
</dbReference>
<feature type="transmembrane region" description="Helical" evidence="6">
    <location>
        <begin position="131"/>
        <end position="153"/>
    </location>
</feature>
<dbReference type="AlphaFoldDB" id="A0A6H9XU42"/>
<keyword evidence="6" id="KW-1003">Cell membrane</keyword>
<protein>
    <recommendedName>
        <fullName evidence="6">Probable membrane transporter protein</fullName>
    </recommendedName>
</protein>
<evidence type="ECO:0000256" key="6">
    <source>
        <dbReference type="RuleBase" id="RU363041"/>
    </source>
</evidence>
<evidence type="ECO:0000256" key="5">
    <source>
        <dbReference type="ARBA" id="ARBA00023136"/>
    </source>
</evidence>
<dbReference type="PANTHER" id="PTHR43701">
    <property type="entry name" value="MEMBRANE TRANSPORTER PROTEIN MJ0441-RELATED"/>
    <property type="match status" value="1"/>
</dbReference>
<evidence type="ECO:0000256" key="3">
    <source>
        <dbReference type="ARBA" id="ARBA00022692"/>
    </source>
</evidence>
<evidence type="ECO:0000256" key="2">
    <source>
        <dbReference type="ARBA" id="ARBA00009142"/>
    </source>
</evidence>
<dbReference type="GO" id="GO:0005886">
    <property type="term" value="C:plasma membrane"/>
    <property type="evidence" value="ECO:0007669"/>
    <property type="project" value="UniProtKB-SubCell"/>
</dbReference>